<proteinExistence type="predicted"/>
<accession>A0ABV4WXA0</accession>
<dbReference type="RefSeq" id="WP_413282000.1">
    <property type="nucleotide sequence ID" value="NZ_JBHFNT010000319.1"/>
</dbReference>
<dbReference type="EMBL" id="JBHFNT010000319">
    <property type="protein sequence ID" value="MFB2839736.1"/>
    <property type="molecule type" value="Genomic_DNA"/>
</dbReference>
<organism evidence="1 2">
    <name type="scientific">Floridaenema evergladense BLCC-F167</name>
    <dbReference type="NCBI Taxonomy" id="3153639"/>
    <lineage>
        <taxon>Bacteria</taxon>
        <taxon>Bacillati</taxon>
        <taxon>Cyanobacteriota</taxon>
        <taxon>Cyanophyceae</taxon>
        <taxon>Oscillatoriophycideae</taxon>
        <taxon>Aerosakkonematales</taxon>
        <taxon>Aerosakkonemataceae</taxon>
        <taxon>Floridanema</taxon>
        <taxon>Floridanema evergladense</taxon>
    </lineage>
</organism>
<keyword evidence="2" id="KW-1185">Reference proteome</keyword>
<sequence length="309" mass="36167">MKTAVAFLIFKRPDTTKKVFEAIRQAKPPKLLVVADGPRPDRPDEMEKCAATRKIIDSIDWQCELLTNYSDSNLGCKNRVSSGLDWVFENVEEAIILEDDCLPHPTFFPFCEELLEYYRDDTRIMSVCGDSSRSKLKRTNYSYFFSCTTPIWGWATWRRAWQYYDVNMKLWPLIKDGNWCKDILFQPEIIEAWENKFQNVYSGTIDTWDYQWTFACWIQNGLSAIANVNLISNCGFHAEATHTKEIDHRLANQPTKAMEFPLKHPPFVIRDTQAEYYHFKHDNPGLAFRAKKKAQKILNQFIPKFSSRS</sequence>
<dbReference type="Proteomes" id="UP001576780">
    <property type="component" value="Unassembled WGS sequence"/>
</dbReference>
<evidence type="ECO:0000313" key="1">
    <source>
        <dbReference type="EMBL" id="MFB2839736.1"/>
    </source>
</evidence>
<dbReference type="SUPFAM" id="SSF53448">
    <property type="entry name" value="Nucleotide-diphospho-sugar transferases"/>
    <property type="match status" value="1"/>
</dbReference>
<protein>
    <submittedName>
        <fullName evidence="1">Glycosyltransferase family 2 protein</fullName>
    </submittedName>
</protein>
<reference evidence="1 2" key="1">
    <citation type="submission" date="2024-09" db="EMBL/GenBank/DDBJ databases">
        <title>Floridaenema gen nov. (Aerosakkonemataceae, Aerosakkonematales ord. nov., Cyanobacteria) from benthic tropical and subtropical fresh waters, with the description of four new species.</title>
        <authorList>
            <person name="Moretto J.A."/>
            <person name="Berthold D.E."/>
            <person name="Lefler F.W."/>
            <person name="Huang I.-S."/>
            <person name="Laughinghouse H. IV."/>
        </authorList>
    </citation>
    <scope>NUCLEOTIDE SEQUENCE [LARGE SCALE GENOMIC DNA]</scope>
    <source>
        <strain evidence="1 2">BLCC-F167</strain>
    </source>
</reference>
<evidence type="ECO:0000313" key="2">
    <source>
        <dbReference type="Proteomes" id="UP001576780"/>
    </source>
</evidence>
<name>A0ABV4WXA0_9CYAN</name>
<gene>
    <name evidence="1" type="ORF">ACE1CA_35045</name>
</gene>
<dbReference type="InterPro" id="IPR029044">
    <property type="entry name" value="Nucleotide-diphossugar_trans"/>
</dbReference>
<dbReference type="Gene3D" id="3.90.550.10">
    <property type="entry name" value="Spore Coat Polysaccharide Biosynthesis Protein SpsA, Chain A"/>
    <property type="match status" value="1"/>
</dbReference>
<comment type="caution">
    <text evidence="1">The sequence shown here is derived from an EMBL/GenBank/DDBJ whole genome shotgun (WGS) entry which is preliminary data.</text>
</comment>